<dbReference type="InterPro" id="IPR038354">
    <property type="entry name" value="VKOR_sf"/>
</dbReference>
<comment type="subcellular location">
    <subcellularLocation>
        <location evidence="1">Endoplasmic reticulum membrane</location>
        <topology evidence="1">Multi-pass membrane protein</topology>
    </subcellularLocation>
</comment>
<evidence type="ECO:0000256" key="12">
    <source>
        <dbReference type="SAM" id="Phobius"/>
    </source>
</evidence>
<evidence type="ECO:0000256" key="2">
    <source>
        <dbReference type="ARBA" id="ARBA00006214"/>
    </source>
</evidence>
<evidence type="ECO:0000256" key="1">
    <source>
        <dbReference type="ARBA" id="ARBA00004477"/>
    </source>
</evidence>
<keyword evidence="7 12" id="KW-1133">Transmembrane helix</keyword>
<accession>A0A2S2Q6I8</accession>
<evidence type="ECO:0000256" key="11">
    <source>
        <dbReference type="ARBA" id="ARBA00023284"/>
    </source>
</evidence>
<reference evidence="16" key="2">
    <citation type="submission" date="2025-04" db="UniProtKB">
        <authorList>
            <consortium name="RefSeq"/>
        </authorList>
    </citation>
    <scope>IDENTIFICATION</scope>
    <source>
        <tissue evidence="16">Whole body</tissue>
    </source>
</reference>
<keyword evidence="4 12" id="KW-0812">Transmembrane</keyword>
<keyword evidence="6" id="KW-0256">Endoplasmic reticulum</keyword>
<evidence type="ECO:0000313" key="15">
    <source>
        <dbReference type="Proteomes" id="UP000694846"/>
    </source>
</evidence>
<dbReference type="GO" id="GO:0042373">
    <property type="term" value="P:vitamin K metabolic process"/>
    <property type="evidence" value="ECO:0007669"/>
    <property type="project" value="InterPro"/>
</dbReference>
<feature type="transmembrane region" description="Helical" evidence="12">
    <location>
        <begin position="73"/>
        <end position="94"/>
    </location>
</feature>
<dbReference type="Pfam" id="PF07884">
    <property type="entry name" value="VKOR"/>
    <property type="match status" value="1"/>
</dbReference>
<evidence type="ECO:0000256" key="8">
    <source>
        <dbReference type="ARBA" id="ARBA00023002"/>
    </source>
</evidence>
<reference evidence="14" key="1">
    <citation type="submission" date="2018-04" db="EMBL/GenBank/DDBJ databases">
        <title>Transcriptome assembly of Sipha flava.</title>
        <authorList>
            <person name="Scully E.D."/>
            <person name="Geib S.M."/>
            <person name="Palmer N.A."/>
            <person name="Koch K."/>
            <person name="Bradshaw J."/>
            <person name="Heng-Moss T."/>
            <person name="Sarath G."/>
        </authorList>
    </citation>
    <scope>NUCLEOTIDE SEQUENCE</scope>
</reference>
<keyword evidence="11" id="KW-0676">Redox-active center</keyword>
<evidence type="ECO:0000259" key="13">
    <source>
        <dbReference type="SMART" id="SM00756"/>
    </source>
</evidence>
<keyword evidence="10" id="KW-1015">Disulfide bond</keyword>
<keyword evidence="8" id="KW-0560">Oxidoreductase</keyword>
<dbReference type="AlphaFoldDB" id="A0A2S2Q6I8"/>
<organism evidence="14">
    <name type="scientific">Sipha flava</name>
    <name type="common">yellow sugarcane aphid</name>
    <dbReference type="NCBI Taxonomy" id="143950"/>
    <lineage>
        <taxon>Eukaryota</taxon>
        <taxon>Metazoa</taxon>
        <taxon>Ecdysozoa</taxon>
        <taxon>Arthropoda</taxon>
        <taxon>Hexapoda</taxon>
        <taxon>Insecta</taxon>
        <taxon>Pterygota</taxon>
        <taxon>Neoptera</taxon>
        <taxon>Paraneoptera</taxon>
        <taxon>Hemiptera</taxon>
        <taxon>Sternorrhyncha</taxon>
        <taxon>Aphidomorpha</taxon>
        <taxon>Aphidoidea</taxon>
        <taxon>Aphididae</taxon>
        <taxon>Sipha</taxon>
    </lineage>
</organism>
<dbReference type="Gene3D" id="1.20.1440.130">
    <property type="entry name" value="VKOR domain"/>
    <property type="match status" value="1"/>
</dbReference>
<evidence type="ECO:0000256" key="5">
    <source>
        <dbReference type="ARBA" id="ARBA00022719"/>
    </source>
</evidence>
<evidence type="ECO:0000256" key="10">
    <source>
        <dbReference type="ARBA" id="ARBA00023157"/>
    </source>
</evidence>
<dbReference type="GO" id="GO:0005789">
    <property type="term" value="C:endoplasmic reticulum membrane"/>
    <property type="evidence" value="ECO:0007669"/>
    <property type="project" value="UniProtKB-SubCell"/>
</dbReference>
<evidence type="ECO:0000256" key="4">
    <source>
        <dbReference type="ARBA" id="ARBA00022692"/>
    </source>
</evidence>
<evidence type="ECO:0000256" key="9">
    <source>
        <dbReference type="ARBA" id="ARBA00023136"/>
    </source>
</evidence>
<evidence type="ECO:0000313" key="14">
    <source>
        <dbReference type="EMBL" id="MBY73211.1"/>
    </source>
</evidence>
<name>A0A2S2Q6I8_9HEMI</name>
<dbReference type="GO" id="GO:0048038">
    <property type="term" value="F:quinone binding"/>
    <property type="evidence" value="ECO:0007669"/>
    <property type="project" value="UniProtKB-KW"/>
</dbReference>
<keyword evidence="15" id="KW-1185">Reference proteome</keyword>
<comment type="similarity">
    <text evidence="2">Belongs to the VKOR family.</text>
</comment>
<dbReference type="GO" id="GO:0047057">
    <property type="term" value="F:vitamin-K-epoxide reductase (warfarin-sensitive) activity"/>
    <property type="evidence" value="ECO:0007669"/>
    <property type="project" value="UniProtKB-EC"/>
</dbReference>
<dbReference type="InterPro" id="IPR042406">
    <property type="entry name" value="VKORC1/VKORC1L1"/>
</dbReference>
<feature type="domain" description="Vitamin K epoxide reductase" evidence="13">
    <location>
        <begin position="4"/>
        <end position="152"/>
    </location>
</feature>
<sequence length="167" mass="18382">MVELSTINMIIKIYALAGFCVAAYAFYAETSLENDPDFKPLCDIRDYVNCSPAFQSPYAKGFGIVGYVFGEDVFFNVPNGLVGMIFYTVSFLLSFSNNEKIVNAQYYLAIASNASTVYLAIVLAFVVGELCLVCLTTYVINAVSLLCVSSKRCRLTRNRNGCKTKGD</sequence>
<protein>
    <recommendedName>
        <fullName evidence="3">vitamin-K-epoxide reductase (warfarin-sensitive)</fullName>
        <ecNumber evidence="3">1.17.4.4</ecNumber>
    </recommendedName>
</protein>
<feature type="transmembrane region" description="Helical" evidence="12">
    <location>
        <begin position="7"/>
        <end position="27"/>
    </location>
</feature>
<dbReference type="InterPro" id="IPR012932">
    <property type="entry name" value="VKOR"/>
</dbReference>
<dbReference type="EMBL" id="GGMS01004008">
    <property type="protein sequence ID" value="MBY73211.1"/>
    <property type="molecule type" value="Transcribed_RNA"/>
</dbReference>
<dbReference type="RefSeq" id="XP_025424886.1">
    <property type="nucleotide sequence ID" value="XM_025569101.1"/>
</dbReference>
<dbReference type="OrthoDB" id="17010at2759"/>
<evidence type="ECO:0000256" key="6">
    <source>
        <dbReference type="ARBA" id="ARBA00022824"/>
    </source>
</evidence>
<keyword evidence="9 12" id="KW-0472">Membrane</keyword>
<evidence type="ECO:0000256" key="7">
    <source>
        <dbReference type="ARBA" id="ARBA00022989"/>
    </source>
</evidence>
<dbReference type="CDD" id="cd12917">
    <property type="entry name" value="VKOR_euk"/>
    <property type="match status" value="1"/>
</dbReference>
<gene>
    <name evidence="14" type="primary">Vkorc1l1</name>
    <name evidence="16" type="synonym">LOC112693855</name>
    <name evidence="14" type="ORF">g.57492</name>
</gene>
<evidence type="ECO:0000313" key="16">
    <source>
        <dbReference type="RefSeq" id="XP_025424886.1"/>
    </source>
</evidence>
<dbReference type="PANTHER" id="PTHR14519">
    <property type="entry name" value="VITAMIN K EPOXIDE REDUCTASE COMPLEX, SUBUNIT 1"/>
    <property type="match status" value="1"/>
</dbReference>
<proteinExistence type="inferred from homology"/>
<keyword evidence="5" id="KW-0874">Quinone</keyword>
<dbReference type="PANTHER" id="PTHR14519:SF8">
    <property type="entry name" value="VITAMIN K EPOXIDE REDUCTASE COMPLEX SUBUNIT 1"/>
    <property type="match status" value="1"/>
</dbReference>
<dbReference type="Proteomes" id="UP000694846">
    <property type="component" value="Unplaced"/>
</dbReference>
<evidence type="ECO:0000256" key="3">
    <source>
        <dbReference type="ARBA" id="ARBA00012278"/>
    </source>
</evidence>
<dbReference type="SMART" id="SM00756">
    <property type="entry name" value="VKc"/>
    <property type="match status" value="1"/>
</dbReference>
<dbReference type="EC" id="1.17.4.4" evidence="3"/>